<reference evidence="1" key="1">
    <citation type="submission" date="2022-05" db="EMBL/GenBank/DDBJ databases">
        <authorList>
            <person name="Pankratov T."/>
        </authorList>
    </citation>
    <scope>NUCLEOTIDE SEQUENCE</scope>
    <source>
        <strain evidence="1">BP6-180914</strain>
    </source>
</reference>
<protein>
    <submittedName>
        <fullName evidence="1">DUF2252 domain-containing protein</fullName>
    </submittedName>
</protein>
<accession>A0AA41YSP3</accession>
<dbReference type="Proteomes" id="UP001165667">
    <property type="component" value="Unassembled WGS sequence"/>
</dbReference>
<gene>
    <name evidence="1" type="ORF">M8523_07520</name>
</gene>
<organism evidence="1 2">
    <name type="scientific">Lichenifustis flavocetrariae</name>
    <dbReference type="NCBI Taxonomy" id="2949735"/>
    <lineage>
        <taxon>Bacteria</taxon>
        <taxon>Pseudomonadati</taxon>
        <taxon>Pseudomonadota</taxon>
        <taxon>Alphaproteobacteria</taxon>
        <taxon>Hyphomicrobiales</taxon>
        <taxon>Lichenihabitantaceae</taxon>
        <taxon>Lichenifustis</taxon>
    </lineage>
</organism>
<dbReference type="PANTHER" id="PTHR39441">
    <property type="entry name" value="DUF2252 DOMAIN-CONTAINING PROTEIN"/>
    <property type="match status" value="1"/>
</dbReference>
<dbReference type="Pfam" id="PF10009">
    <property type="entry name" value="DUF2252"/>
    <property type="match status" value="1"/>
</dbReference>
<keyword evidence="2" id="KW-1185">Reference proteome</keyword>
<name>A0AA41YSP3_9HYPH</name>
<dbReference type="EMBL" id="JAMOIM010000004">
    <property type="protein sequence ID" value="MCW6507866.1"/>
    <property type="molecule type" value="Genomic_DNA"/>
</dbReference>
<evidence type="ECO:0000313" key="1">
    <source>
        <dbReference type="EMBL" id="MCW6507866.1"/>
    </source>
</evidence>
<comment type="caution">
    <text evidence="1">The sequence shown here is derived from an EMBL/GenBank/DDBJ whole genome shotgun (WGS) entry which is preliminary data.</text>
</comment>
<proteinExistence type="predicted"/>
<evidence type="ECO:0000313" key="2">
    <source>
        <dbReference type="Proteomes" id="UP001165667"/>
    </source>
</evidence>
<sequence>MTTIPSSPSAATTREMRHDFGKGLRAAMPRERLAELPHTAGRDPLAVLAGTDRSRLPDLVPERYRRMSASPLSFFRGAAAVMAEDLRGAPGGGLAVQACGDCHIGNFGVGQSPEGQPLFEINDFDETLPDVDFTVDVKRLCASVALAVLEGAEPDMEEARHAAHSAAHAYRGRMSELALMSPLEVWNLRTDATDLVAHTDDPSLRKSVETFVAKGMEGPENSGNFQRLSADSKDKPPAQWRIADKPPNIFHWSEGDQGRETLRATEAFAGYLTTLPPERRRLVERYGLSDVAFKVVGVGSVGTFCALGLFTTPDGASLFLQIKEALPSVLTRVTGRDNFAGHQGERVVQGQRLMQSASDVFLGWTTEAATGRQFYVRHLKNKRLGEIAPLIQDHALGEYAKLCGATLARSHARSGDAAALAGYMGDSGVFDDALAEFAMSYAARTRADHAALLARHPELKSA</sequence>
<dbReference type="RefSeq" id="WP_282584237.1">
    <property type="nucleotide sequence ID" value="NZ_JAMOIM010000004.1"/>
</dbReference>
<dbReference type="PANTHER" id="PTHR39441:SF1">
    <property type="entry name" value="DUF2252 DOMAIN-CONTAINING PROTEIN"/>
    <property type="match status" value="1"/>
</dbReference>
<dbReference type="InterPro" id="IPR018721">
    <property type="entry name" value="DUF2252"/>
</dbReference>
<dbReference type="AlphaFoldDB" id="A0AA41YSP3"/>